<accession>A0A0E3HIH6</accession>
<protein>
    <submittedName>
        <fullName evidence="1">Structural protein</fullName>
    </submittedName>
</protein>
<gene>
    <name evidence="1" type="ORF">Syn7803US23_183</name>
</gene>
<keyword evidence="2" id="KW-1185">Reference proteome</keyword>
<dbReference type="EMBL" id="KJ019089">
    <property type="protein sequence ID" value="AIX28527.1"/>
    <property type="molecule type" value="Genomic_DNA"/>
</dbReference>
<reference evidence="1 2" key="1">
    <citation type="submission" date="2013-12" db="EMBL/GenBank/DDBJ databases">
        <title>Ecological redundancy of diverse viral populations within a natural community.</title>
        <authorList>
            <person name="Gregory A.C."/>
            <person name="LaButti K."/>
            <person name="Copeland A."/>
            <person name="Woyke T."/>
            <person name="Sullivan M.B."/>
        </authorList>
    </citation>
    <scope>NUCLEOTIDE SEQUENCE [LARGE SCALE GENOMIC DNA]</scope>
    <source>
        <strain evidence="1">Syn7803US23</strain>
    </source>
</reference>
<evidence type="ECO:0000313" key="2">
    <source>
        <dbReference type="Proteomes" id="UP000185285"/>
    </source>
</evidence>
<sequence>MADRFPLIVNAISKKIEEIVSGDNLELTGNGIVVSGDTGAGKYLSSDGTTVFWNSPGDVYLTQTQTLTNKTLETCSLSGSLNNVTNLPNSSLVNSGITINGSTISLGGTVITPDNNTTYAIAAVDGLSANEKILRLTSGGNSGAGINDDIIIGVGAPSTIPSGSNALSLLIDRSGDEITISGTVVDNNTITTLESGTGGSPVTGAVVLSAGNFTTISQSGNNITITGQDTDTVTRLRATTGQSYNPGDFTFLSGGATNVVQGVDGSSNPTITISSTDTVTRLKGGSTGTLTSGDITITGGTNATVSQSGGVITVASTDTNTVTQIAADSNTLSSGDFRFAGGGATSLSQSTSNGVTTITVTSANDDTGASLGASGGLILDNGSFKIKNASNFSGNTILKWDSGNSQIADSLITDDGTTITIGGDLVVSGTQTILNTSVLQVEDNSIELRKGNNLTGSDGGIQLNLTTNSTGAVTSYNQLQWYNAGGYWRSWDGSVDNRFVTENETQVLTNKTLTSPTLTAPSIGAATATSINGLEITTTASAVLEIASSKTVEVSRSLDLTTNQPDVSTSVNFRVGGNVAYTSDTLATFSSTTSTQMRGLITDTTGLDRLVFQTSPNLLTSITTSSTTFSLLNATATSIDFGGATQAMSIGSSSGTTTINNSLEVIKSLTVGTGISDNIVLNGTVNSANADILIRGTLTDPMSVGRGGGGVGSNTRVGVGALQNNSSGSQNTAFGYQALFTNNSGAGNTAFGFEALRACGVGNTNVAIGPLSLRVLTEGDNNIAIGRSTLETASAGNSNVCIGHYAGHSATGSGNVLIGPADNENTTDVTFRPPNPSGNRQLVIGSGTNAWIKGDSNFDVTFDNDVRVVGDTTVEGNLIVNGTQTITKSNIVQISDKNLELAAVVSTQFQATCISGNATINGVTPTTGLIPGMEVQPTTVGFNFPSGTRIVSITGNSVVLNNNAAADGLCSFDAIGPSDLSADGGGITIKSSAGDKTLSWVNQYTAWTSSENFDLASGKQYRINNVNFLTSTQIGPSTGVIALGAGVTTSSLTSVGTLSALTVSGNVSLTGTGYIQLPSGTDAERPGSPAEGMLRWNDTSNVFEGYNGTAWGAIGGAVEVSSSAPSNSVEGDLWYDSDDGRLFVYYNDGSTTQWVDASPNGTPTDLVVSGDITPDVDNSSNLGSPTKRWANIYSADLQLSNEGAANDVDGTWGQYTIQEGEEDLFLINRRSGKKYKFNLTEVN</sequence>
<evidence type="ECO:0000313" key="1">
    <source>
        <dbReference type="EMBL" id="AIX28527.1"/>
    </source>
</evidence>
<organism evidence="1 2">
    <name type="scientific">Synechococcus phage ACG-2014j</name>
    <dbReference type="NCBI Taxonomy" id="1493514"/>
    <lineage>
        <taxon>Viruses</taxon>
        <taxon>Duplodnaviria</taxon>
        <taxon>Heunggongvirae</taxon>
        <taxon>Uroviricota</taxon>
        <taxon>Caudoviricetes</taxon>
        <taxon>Pantevenvirales</taxon>
        <taxon>Kyanoviridae</taxon>
        <taxon>Potamoivirus</taxon>
        <taxon>Potamoivirus tusconj</taxon>
    </lineage>
</organism>
<name>A0A0E3HIH6_9CAUD</name>
<dbReference type="Proteomes" id="UP000185285">
    <property type="component" value="Segment"/>
</dbReference>
<proteinExistence type="predicted"/>